<dbReference type="Proteomes" id="UP000323565">
    <property type="component" value="Chromosome"/>
</dbReference>
<reference evidence="3 4" key="1">
    <citation type="submission" date="2019-08" db="EMBL/GenBank/DDBJ databases">
        <title>Dermacoccus abyssi strain HZAU 226, whole genome Nanopore sequencing project.</title>
        <authorList>
            <person name="Guo A."/>
            <person name="Zhang X."/>
            <person name="Ruan Y."/>
            <person name="Liu W."/>
            <person name="Chen Q."/>
            <person name="Gu L."/>
        </authorList>
    </citation>
    <scope>NUCLEOTIDE SEQUENCE [LARGE SCALE GENOMIC DNA]</scope>
    <source>
        <strain evidence="3 4">HZAU 226</strain>
    </source>
</reference>
<evidence type="ECO:0000256" key="2">
    <source>
        <dbReference type="SAM" id="Phobius"/>
    </source>
</evidence>
<feature type="compositionally biased region" description="Acidic residues" evidence="1">
    <location>
        <begin position="114"/>
        <end position="125"/>
    </location>
</feature>
<sequence>MSNQSDTRTVTSLRPGTKVALIVATGFLAVAAYFFLTPTSFMGKDGGLFRCGSPMSPNTNGLAKGQCGIMEDVARNQSFLFLALAIITAALGFLLFGSESAAQTRGARTRLEDEAVEDDDVDDADSDRRPGLLAGRTERQSERTKEPRRRPRLGDEDEHDTERDERRRARFLDDEDDAPRKVRRTRLVADEDDDDVRPARRRTRFDDDEPDTVRD</sequence>
<accession>A0ABX5Z9F7</accession>
<organism evidence="3 4">
    <name type="scientific">Dermacoccus abyssi</name>
    <dbReference type="NCBI Taxonomy" id="322596"/>
    <lineage>
        <taxon>Bacteria</taxon>
        <taxon>Bacillati</taxon>
        <taxon>Actinomycetota</taxon>
        <taxon>Actinomycetes</taxon>
        <taxon>Micrococcales</taxon>
        <taxon>Dermacoccaceae</taxon>
        <taxon>Dermacoccus</taxon>
    </lineage>
</organism>
<dbReference type="EMBL" id="CP043031">
    <property type="protein sequence ID" value="QEH93346.1"/>
    <property type="molecule type" value="Genomic_DNA"/>
</dbReference>
<feature type="compositionally biased region" description="Basic and acidic residues" evidence="1">
    <location>
        <begin position="126"/>
        <end position="145"/>
    </location>
</feature>
<keyword evidence="2" id="KW-0812">Transmembrane</keyword>
<proteinExistence type="predicted"/>
<feature type="compositionally biased region" description="Acidic residues" evidence="1">
    <location>
        <begin position="206"/>
        <end position="215"/>
    </location>
</feature>
<name>A0ABX5Z9F7_9MICO</name>
<evidence type="ECO:0000256" key="1">
    <source>
        <dbReference type="SAM" id="MobiDB-lite"/>
    </source>
</evidence>
<protein>
    <recommendedName>
        <fullName evidence="5">Transmembrane protein</fullName>
    </recommendedName>
</protein>
<feature type="transmembrane region" description="Helical" evidence="2">
    <location>
        <begin position="20"/>
        <end position="36"/>
    </location>
</feature>
<keyword evidence="2" id="KW-1133">Transmembrane helix</keyword>
<gene>
    <name evidence="3" type="ORF">FV141_07285</name>
</gene>
<evidence type="ECO:0000313" key="3">
    <source>
        <dbReference type="EMBL" id="QEH93346.1"/>
    </source>
</evidence>
<feature type="region of interest" description="Disordered" evidence="1">
    <location>
        <begin position="105"/>
        <end position="215"/>
    </location>
</feature>
<evidence type="ECO:0000313" key="4">
    <source>
        <dbReference type="Proteomes" id="UP000323565"/>
    </source>
</evidence>
<evidence type="ECO:0008006" key="5">
    <source>
        <dbReference type="Google" id="ProtNLM"/>
    </source>
</evidence>
<feature type="compositionally biased region" description="Basic and acidic residues" evidence="1">
    <location>
        <begin position="160"/>
        <end position="172"/>
    </location>
</feature>
<feature type="transmembrane region" description="Helical" evidence="2">
    <location>
        <begin position="79"/>
        <end position="98"/>
    </location>
</feature>
<keyword evidence="4" id="KW-1185">Reference proteome</keyword>
<keyword evidence="2" id="KW-0472">Membrane</keyword>